<keyword evidence="2" id="KW-0677">Repeat</keyword>
<dbReference type="InterPro" id="IPR032867">
    <property type="entry name" value="DYW_dom"/>
</dbReference>
<dbReference type="Pfam" id="PF20431">
    <property type="entry name" value="E_motif"/>
    <property type="match status" value="1"/>
</dbReference>
<dbReference type="NCBIfam" id="TIGR00756">
    <property type="entry name" value="PPR"/>
    <property type="match status" value="5"/>
</dbReference>
<dbReference type="Pfam" id="PF14432">
    <property type="entry name" value="DYW_deaminase"/>
    <property type="match status" value="1"/>
</dbReference>
<dbReference type="GO" id="GO:0005524">
    <property type="term" value="F:ATP binding"/>
    <property type="evidence" value="ECO:0007669"/>
    <property type="project" value="InterPro"/>
</dbReference>
<proteinExistence type="inferred from homology"/>
<dbReference type="InterPro" id="IPR004147">
    <property type="entry name" value="ABC1_dom"/>
</dbReference>
<dbReference type="GO" id="GO:0004672">
    <property type="term" value="F:protein kinase activity"/>
    <property type="evidence" value="ECO:0007669"/>
    <property type="project" value="InterPro"/>
</dbReference>
<comment type="similarity">
    <text evidence="1">Belongs to the PPR family. PCMP-H subfamily.</text>
</comment>
<dbReference type="Gene3D" id="1.25.40.10">
    <property type="entry name" value="Tetratricopeptide repeat domain"/>
    <property type="match status" value="6"/>
</dbReference>
<name>A0A803Q3Q6_CANSA</name>
<dbReference type="InterPro" id="IPR002885">
    <property type="entry name" value="PPR_rpt"/>
</dbReference>
<feature type="repeat" description="PPR" evidence="3">
    <location>
        <begin position="479"/>
        <end position="509"/>
    </location>
</feature>
<dbReference type="CDD" id="cd05121">
    <property type="entry name" value="ABC1_ADCK3-like"/>
    <property type="match status" value="1"/>
</dbReference>
<dbReference type="EnsemblPlants" id="evm.model.07.1735">
    <property type="protein sequence ID" value="cds.evm.model.07.1735"/>
    <property type="gene ID" value="evm.TU.07.1735"/>
</dbReference>
<dbReference type="Pfam" id="PF03109">
    <property type="entry name" value="ABC1"/>
    <property type="match status" value="1"/>
</dbReference>
<dbReference type="FunFam" id="1.25.40.10:FF:000073">
    <property type="entry name" value="Pentatricopeptide repeat-containing protein chloroplastic"/>
    <property type="match status" value="1"/>
</dbReference>
<feature type="repeat" description="PPR" evidence="3">
    <location>
        <begin position="308"/>
        <end position="342"/>
    </location>
</feature>
<feature type="domain" description="Protein kinase" evidence="4">
    <location>
        <begin position="1161"/>
        <end position="1491"/>
    </location>
</feature>
<feature type="repeat" description="PPR" evidence="3">
    <location>
        <begin position="510"/>
        <end position="544"/>
    </location>
</feature>
<protein>
    <recommendedName>
        <fullName evidence="4">Protein kinase domain-containing protein</fullName>
    </recommendedName>
</protein>
<dbReference type="PANTHER" id="PTHR47926">
    <property type="entry name" value="PENTATRICOPEPTIDE REPEAT-CONTAINING PROTEIN"/>
    <property type="match status" value="1"/>
</dbReference>
<reference evidence="5" key="2">
    <citation type="submission" date="2021-03" db="UniProtKB">
        <authorList>
            <consortium name="EnsemblPlants"/>
        </authorList>
    </citation>
    <scope>IDENTIFICATION</scope>
</reference>
<dbReference type="GO" id="GO:0009451">
    <property type="term" value="P:RNA modification"/>
    <property type="evidence" value="ECO:0007669"/>
    <property type="project" value="InterPro"/>
</dbReference>
<accession>A0A803Q3Q6</accession>
<dbReference type="PROSITE" id="PS51375">
    <property type="entry name" value="PPR"/>
    <property type="match status" value="6"/>
</dbReference>
<evidence type="ECO:0000256" key="3">
    <source>
        <dbReference type="PROSITE-ProRule" id="PRU00708"/>
    </source>
</evidence>
<dbReference type="GO" id="GO:0008270">
    <property type="term" value="F:zinc ion binding"/>
    <property type="evidence" value="ECO:0007669"/>
    <property type="project" value="InterPro"/>
</dbReference>
<reference evidence="5" key="1">
    <citation type="submission" date="2018-11" db="EMBL/GenBank/DDBJ databases">
        <authorList>
            <person name="Grassa J C."/>
        </authorList>
    </citation>
    <scope>NUCLEOTIDE SEQUENCE [LARGE SCALE GENOMIC DNA]</scope>
</reference>
<feature type="repeat" description="PPR" evidence="3">
    <location>
        <begin position="585"/>
        <end position="619"/>
    </location>
</feature>
<organism evidence="5 6">
    <name type="scientific">Cannabis sativa</name>
    <name type="common">Hemp</name>
    <name type="synonym">Marijuana</name>
    <dbReference type="NCBI Taxonomy" id="3483"/>
    <lineage>
        <taxon>Eukaryota</taxon>
        <taxon>Viridiplantae</taxon>
        <taxon>Streptophyta</taxon>
        <taxon>Embryophyta</taxon>
        <taxon>Tracheophyta</taxon>
        <taxon>Spermatophyta</taxon>
        <taxon>Magnoliopsida</taxon>
        <taxon>eudicotyledons</taxon>
        <taxon>Gunneridae</taxon>
        <taxon>Pentapetalae</taxon>
        <taxon>rosids</taxon>
        <taxon>fabids</taxon>
        <taxon>Rosales</taxon>
        <taxon>Cannabaceae</taxon>
        <taxon>Cannabis</taxon>
    </lineage>
</organism>
<evidence type="ECO:0000256" key="1">
    <source>
        <dbReference type="ARBA" id="ARBA00006643"/>
    </source>
</evidence>
<dbReference type="InterPro" id="IPR046848">
    <property type="entry name" value="E_motif"/>
</dbReference>
<dbReference type="EMBL" id="UZAU01000675">
    <property type="status" value="NOT_ANNOTATED_CDS"/>
    <property type="molecule type" value="Genomic_DNA"/>
</dbReference>
<dbReference type="FunFam" id="1.25.40.10:FF:000227">
    <property type="entry name" value="Pentatricopeptide repeat-containing protein At3g13880"/>
    <property type="match status" value="1"/>
</dbReference>
<dbReference type="GO" id="GO:0003723">
    <property type="term" value="F:RNA binding"/>
    <property type="evidence" value="ECO:0007669"/>
    <property type="project" value="InterPro"/>
</dbReference>
<feature type="repeat" description="PPR" evidence="3">
    <location>
        <begin position="686"/>
        <end position="720"/>
    </location>
</feature>
<dbReference type="InterPro" id="IPR000719">
    <property type="entry name" value="Prot_kinase_dom"/>
</dbReference>
<evidence type="ECO:0000313" key="6">
    <source>
        <dbReference type="Proteomes" id="UP000596661"/>
    </source>
</evidence>
<dbReference type="InterPro" id="IPR046960">
    <property type="entry name" value="PPR_At4g14850-like_plant"/>
</dbReference>
<dbReference type="Pfam" id="PF13041">
    <property type="entry name" value="PPR_2"/>
    <property type="match status" value="5"/>
</dbReference>
<feature type="repeat" description="PPR" evidence="3">
    <location>
        <begin position="409"/>
        <end position="443"/>
    </location>
</feature>
<dbReference type="Gramene" id="evm.model.07.1735">
    <property type="protein sequence ID" value="cds.evm.model.07.1735"/>
    <property type="gene ID" value="evm.TU.07.1735"/>
</dbReference>
<dbReference type="FunFam" id="1.25.40.10:FF:000366">
    <property type="entry name" value="Pentatricopeptide (PPR) repeat-containing protein"/>
    <property type="match status" value="1"/>
</dbReference>
<dbReference type="FunFam" id="1.25.40.10:FF:000031">
    <property type="entry name" value="Pentatricopeptide repeat-containing protein mitochondrial"/>
    <property type="match status" value="1"/>
</dbReference>
<sequence length="1659" mass="185412">MTLLAKSLMVCESIQLLHSPLSASLLSSLCHSLTCKFKPHSSLRVFSFSNNNHKLNSAGFSCAATSHVYDEIPLNGTEGSNSVGVDFLRLMEERGIRANLQTYLWLLEGCLNSESLVDARKLHCRILKLGFNGELVMCDRLMETYISCDNFEGAVKVLDEMAVRSLSSWNKIIQALLARKLISQVLVMYHKMVMNNIDPNETTFAGILKACSYGDVGFDYVKQIHARIIGHGFDTAPLESPYSICFSSVLSACTKVELFNMGEQIHGLVFKGGFSSERYVCNALVTLYARSGNLISSEKVFSAMQNRDGVSYNSLISGLAQSGFCDRALKLYEKMQHDRLKPDCVTVASLLSLCICRGTFDKGKQLHSYAIKAGMSSDIIIEGSLLDLYVKCSDLHTAYDFFITTETENVVLWNVMLVAYGQLEDLSQSFEIYRQMLIEGIIPNEFTYPSILRTCTAVGQLDLGEQIHTQVIKTGFQLNVYACSVLIDMYAKIGKLDTALEILRRLKEEDVVSWTAMIAGYTQHDMFSEALKLFVEMENRGIKPDNIGFASAITACAGIKSAAWENKSMLGLEAYLAFEKNDNKDNISWNALISGFAQSGYCEEALQVFSEMNRAGVKANLFTFGSTVSAAANLANVKQGTQFHAMIIKTGYSSETEVSNVLITLYAKCGRIDDAQREFSEMPEKNEVSWNAMITGYSQHGLGIEALNLFEQMKQLGLTPNHVTFVGVLSACSHVGLVDKGLAYFDSMSKEYGLIPHPEHYVCVVDLLSRAGLLNEAKVFIEKMPIKPDAIVWRTLLSSCTVHKNAEIGEYAAHHLLELEPEDSATYVLLSNLYAIAKKWDFRDQTRRLMREKGVKKEPGRSWIEINNSFHAFFVGDRLHPLADKIYDFLAHLNTRAAEFGYVQDCYYLLNEVEQEQRDPTTYIHSEKLAISFGLLSSTNSRRPIHVIKNLRVCNDCHNWIKISVVKTSPALFIRVSWRRLRTPPSSKPWQRRPRVLRVRAAIVEARPSSSSSPFPDESNSIKVVQAEARALERAVDATVYGPELLSNKYGSRPIRVARRAVEILVALGSFGVKLLLDQRKGVLDQNKRARGAELRTIFTRLGPTFVKIGQGLSTRPDLCPPEYLEELSELQDALPTFPDEEAFACIEKELGLSLDSVYSSISPSPIAAASLGQVYKAQLKYSGQIVAVKVQRPGIEEAIGLDFYLIRGLGFFINKYVDVITSDVVALIDEFARRVYQELNYVQEAQNARRFKKLYADREDILVPDIFWDYTSNKVLTMEWVEGVKLNEQVAIEKQGLKVLDLVNTGIQCSLRQLLEYGYFHADPHPGNLLATPDGKLAFLDFGMMSETPEEARFAIIGHVVHMVNRDYEAMARDYYALDFLAPDVDVTPIVPALRNFFDDALSYTVSELNFKTLVDGLGNVLYQYPFNVPAYYALILRSLTVLEGLALYADPDFKVLAASYPYFAKRLLTDPNPYLRDALIELLFKDGKFRWGRLENLLIQGKKDRDFSAKDALQPVLKLLLGTDGEVLRNLVIKEAVRVTEAFVLGTVVDTYSLMPDLVKGLIFNGNGNSSGPLVMSKAERENVLELRDQVSRIWGLLQSSESFDPASLQPLLQVLQQPEGRSLGGRVLGGITQRLAARLLQQVLRVPPTSSASSTT</sequence>
<dbReference type="PROSITE" id="PS50011">
    <property type="entry name" value="PROTEIN_KINASE_DOM"/>
    <property type="match status" value="1"/>
</dbReference>
<dbReference type="InterPro" id="IPR011990">
    <property type="entry name" value="TPR-like_helical_dom_sf"/>
</dbReference>
<evidence type="ECO:0000259" key="4">
    <source>
        <dbReference type="PROSITE" id="PS50011"/>
    </source>
</evidence>
<evidence type="ECO:0000256" key="2">
    <source>
        <dbReference type="ARBA" id="ARBA00022737"/>
    </source>
</evidence>
<dbReference type="FunFam" id="1.25.40.10:FF:000381">
    <property type="entry name" value="Pentatricopeptide repeat-containing protein"/>
    <property type="match status" value="1"/>
</dbReference>
<dbReference type="Pfam" id="PF01535">
    <property type="entry name" value="PPR"/>
    <property type="match status" value="1"/>
</dbReference>
<dbReference type="SUPFAM" id="SSF56112">
    <property type="entry name" value="Protein kinase-like (PK-like)"/>
    <property type="match status" value="1"/>
</dbReference>
<keyword evidence="6" id="KW-1185">Reference proteome</keyword>
<dbReference type="Proteomes" id="UP000596661">
    <property type="component" value="Chromosome 7"/>
</dbReference>
<evidence type="ECO:0000313" key="5">
    <source>
        <dbReference type="EnsemblPlants" id="cds.evm.model.07.1735"/>
    </source>
</evidence>
<dbReference type="InterPro" id="IPR011009">
    <property type="entry name" value="Kinase-like_dom_sf"/>
</dbReference>
<dbReference type="Gene3D" id="1.10.510.10">
    <property type="entry name" value="Transferase(Phosphotransferase) domain 1"/>
    <property type="match status" value="1"/>
</dbReference>